<dbReference type="PANTHER" id="PTHR33303">
    <property type="entry name" value="CYTOPLASMIC PROTEIN-RELATED"/>
    <property type="match status" value="1"/>
</dbReference>
<dbReference type="SUPFAM" id="SSF51735">
    <property type="entry name" value="NAD(P)-binding Rossmann-fold domains"/>
    <property type="match status" value="1"/>
</dbReference>
<dbReference type="InterPro" id="IPR036291">
    <property type="entry name" value="NAD(P)-bd_dom_sf"/>
</dbReference>
<dbReference type="SMART" id="SM00881">
    <property type="entry name" value="CoA_binding"/>
    <property type="match status" value="1"/>
</dbReference>
<evidence type="ECO:0000259" key="1">
    <source>
        <dbReference type="SMART" id="SM00881"/>
    </source>
</evidence>
<gene>
    <name evidence="2" type="ORF">HYX28_08005</name>
</gene>
<reference evidence="2" key="1">
    <citation type="submission" date="2020-07" db="EMBL/GenBank/DDBJ databases">
        <title>Huge and variable diversity of episymbiotic CPR bacteria and DPANN archaea in groundwater ecosystems.</title>
        <authorList>
            <person name="He C.Y."/>
            <person name="Keren R."/>
            <person name="Whittaker M."/>
            <person name="Farag I.F."/>
            <person name="Doudna J."/>
            <person name="Cate J.H.D."/>
            <person name="Banfield J.F."/>
        </authorList>
    </citation>
    <scope>NUCLEOTIDE SEQUENCE</scope>
    <source>
        <strain evidence="2">NC_groundwater_580_Pr5_B-0.1um_64_19</strain>
    </source>
</reference>
<dbReference type="Pfam" id="PF13380">
    <property type="entry name" value="CoA_binding_2"/>
    <property type="match status" value="1"/>
</dbReference>
<feature type="domain" description="CoA-binding" evidence="1">
    <location>
        <begin position="15"/>
        <end position="107"/>
    </location>
</feature>
<dbReference type="AlphaFoldDB" id="A0A932A8Y5"/>
<dbReference type="Proteomes" id="UP000779809">
    <property type="component" value="Unassembled WGS sequence"/>
</dbReference>
<dbReference type="EMBL" id="JACPNR010000009">
    <property type="protein sequence ID" value="MBI2678712.1"/>
    <property type="molecule type" value="Genomic_DNA"/>
</dbReference>
<dbReference type="Gene3D" id="3.40.50.720">
    <property type="entry name" value="NAD(P)-binding Rossmann-like Domain"/>
    <property type="match status" value="1"/>
</dbReference>
<accession>A0A932A8Y5</accession>
<proteinExistence type="predicted"/>
<name>A0A932A8Y5_9BACT</name>
<dbReference type="PANTHER" id="PTHR33303:SF2">
    <property type="entry name" value="COA-BINDING DOMAIN-CONTAINING PROTEIN"/>
    <property type="match status" value="1"/>
</dbReference>
<evidence type="ECO:0000313" key="2">
    <source>
        <dbReference type="EMBL" id="MBI2678712.1"/>
    </source>
</evidence>
<sequence>MTTHKVKTDEIHDILKDAKIIAVVGLSSSPLRPSYGVAAYLQHHGYRIIPVNPTIKGALGEKAYATLADVPEKIDIVDVFRRSDAVPEVVAEAIKLKVPAIWMQEDVVHEEAAKKARKAGIKVVMDKCILKEHRARFL</sequence>
<dbReference type="InterPro" id="IPR003781">
    <property type="entry name" value="CoA-bd"/>
</dbReference>
<organism evidence="2 3">
    <name type="scientific">Candidatus Korobacter versatilis</name>
    <dbReference type="NCBI Taxonomy" id="658062"/>
    <lineage>
        <taxon>Bacteria</taxon>
        <taxon>Pseudomonadati</taxon>
        <taxon>Acidobacteriota</taxon>
        <taxon>Terriglobia</taxon>
        <taxon>Terriglobales</taxon>
        <taxon>Candidatus Korobacteraceae</taxon>
        <taxon>Candidatus Korobacter</taxon>
    </lineage>
</organism>
<evidence type="ECO:0000313" key="3">
    <source>
        <dbReference type="Proteomes" id="UP000779809"/>
    </source>
</evidence>
<comment type="caution">
    <text evidence="2">The sequence shown here is derived from an EMBL/GenBank/DDBJ whole genome shotgun (WGS) entry which is preliminary data.</text>
</comment>
<protein>
    <submittedName>
        <fullName evidence="2">CoA-binding protein</fullName>
    </submittedName>
</protein>